<evidence type="ECO:0000256" key="2">
    <source>
        <dbReference type="ARBA" id="ARBA00023015"/>
    </source>
</evidence>
<protein>
    <submittedName>
        <fullName evidence="7">Sigma-70 family RNA polymerase sigma factor</fullName>
    </submittedName>
</protein>
<organism evidence="7 8">
    <name type="scientific">Chitinophaga oryziterrae</name>
    <dbReference type="NCBI Taxonomy" id="1031224"/>
    <lineage>
        <taxon>Bacteria</taxon>
        <taxon>Pseudomonadati</taxon>
        <taxon>Bacteroidota</taxon>
        <taxon>Chitinophagia</taxon>
        <taxon>Chitinophagales</taxon>
        <taxon>Chitinophagaceae</taxon>
        <taxon>Chitinophaga</taxon>
    </lineage>
</organism>
<evidence type="ECO:0000256" key="3">
    <source>
        <dbReference type="ARBA" id="ARBA00023082"/>
    </source>
</evidence>
<dbReference type="OrthoDB" id="659948at2"/>
<evidence type="ECO:0000313" key="8">
    <source>
        <dbReference type="Proteomes" id="UP000468388"/>
    </source>
</evidence>
<keyword evidence="3" id="KW-0731">Sigma factor</keyword>
<keyword evidence="4" id="KW-0804">Transcription</keyword>
<evidence type="ECO:0000313" key="7">
    <source>
        <dbReference type="EMBL" id="MVT41891.1"/>
    </source>
</evidence>
<keyword evidence="2" id="KW-0805">Transcription regulation</keyword>
<comment type="similarity">
    <text evidence="1">Belongs to the sigma-70 factor family. ECF subfamily.</text>
</comment>
<dbReference type="InterPro" id="IPR013249">
    <property type="entry name" value="RNA_pol_sigma70_r4_t2"/>
</dbReference>
<sequence length="189" mass="22347">MDKLADNRLMELIKGGNNHAFTALVNRYWEDLYRHVYTRLRHEDDAKDILQEIFITVWKNRETITVDDKGMGAYLFQAARYSVIDHFSKPHTIIYNEELLEQLVSASAHEQLELKEMEQQVIKALDRMPERLQLPYRLSRYHHLSNREIADRLSLSEQTVKNNISITLRYLRTHINETGLLVVIVFIIP</sequence>
<reference evidence="7 8" key="1">
    <citation type="submission" date="2019-12" db="EMBL/GenBank/DDBJ databases">
        <title>The draft genomic sequence of strain Chitinophaga oryziterrae JCM 16595.</title>
        <authorList>
            <person name="Zhang X."/>
        </authorList>
    </citation>
    <scope>NUCLEOTIDE SEQUENCE [LARGE SCALE GENOMIC DNA]</scope>
    <source>
        <strain evidence="7 8">JCM 16595</strain>
    </source>
</reference>
<dbReference type="InterPro" id="IPR036388">
    <property type="entry name" value="WH-like_DNA-bd_sf"/>
</dbReference>
<dbReference type="EMBL" id="WRXO01000003">
    <property type="protein sequence ID" value="MVT41891.1"/>
    <property type="molecule type" value="Genomic_DNA"/>
</dbReference>
<evidence type="ECO:0000256" key="1">
    <source>
        <dbReference type="ARBA" id="ARBA00010641"/>
    </source>
</evidence>
<dbReference type="NCBIfam" id="TIGR02937">
    <property type="entry name" value="sigma70-ECF"/>
    <property type="match status" value="1"/>
</dbReference>
<dbReference type="Gene3D" id="1.10.10.10">
    <property type="entry name" value="Winged helix-like DNA-binding domain superfamily/Winged helix DNA-binding domain"/>
    <property type="match status" value="1"/>
</dbReference>
<feature type="domain" description="RNA polymerase sigma factor 70 region 4 type 2" evidence="6">
    <location>
        <begin position="119"/>
        <end position="165"/>
    </location>
</feature>
<dbReference type="InterPro" id="IPR013325">
    <property type="entry name" value="RNA_pol_sigma_r2"/>
</dbReference>
<dbReference type="Proteomes" id="UP000468388">
    <property type="component" value="Unassembled WGS sequence"/>
</dbReference>
<dbReference type="SUPFAM" id="SSF88946">
    <property type="entry name" value="Sigma2 domain of RNA polymerase sigma factors"/>
    <property type="match status" value="1"/>
</dbReference>
<comment type="caution">
    <text evidence="7">The sequence shown here is derived from an EMBL/GenBank/DDBJ whole genome shotgun (WGS) entry which is preliminary data.</text>
</comment>
<gene>
    <name evidence="7" type="ORF">GO495_14975</name>
</gene>
<evidence type="ECO:0000259" key="5">
    <source>
        <dbReference type="Pfam" id="PF04542"/>
    </source>
</evidence>
<dbReference type="AlphaFoldDB" id="A0A6N8JBJ5"/>
<dbReference type="Pfam" id="PF04542">
    <property type="entry name" value="Sigma70_r2"/>
    <property type="match status" value="1"/>
</dbReference>
<dbReference type="GO" id="GO:0006352">
    <property type="term" value="P:DNA-templated transcription initiation"/>
    <property type="evidence" value="ECO:0007669"/>
    <property type="project" value="InterPro"/>
</dbReference>
<dbReference type="PANTHER" id="PTHR43133:SF46">
    <property type="entry name" value="RNA POLYMERASE SIGMA-70 FACTOR ECF SUBFAMILY"/>
    <property type="match status" value="1"/>
</dbReference>
<dbReference type="InterPro" id="IPR013324">
    <property type="entry name" value="RNA_pol_sigma_r3/r4-like"/>
</dbReference>
<evidence type="ECO:0000259" key="6">
    <source>
        <dbReference type="Pfam" id="PF08281"/>
    </source>
</evidence>
<evidence type="ECO:0000256" key="4">
    <source>
        <dbReference type="ARBA" id="ARBA00023163"/>
    </source>
</evidence>
<dbReference type="GO" id="GO:0003677">
    <property type="term" value="F:DNA binding"/>
    <property type="evidence" value="ECO:0007669"/>
    <property type="project" value="InterPro"/>
</dbReference>
<feature type="domain" description="RNA polymerase sigma-70 region 2" evidence="5">
    <location>
        <begin position="24"/>
        <end position="89"/>
    </location>
</feature>
<keyword evidence="8" id="KW-1185">Reference proteome</keyword>
<dbReference type="Pfam" id="PF08281">
    <property type="entry name" value="Sigma70_r4_2"/>
    <property type="match status" value="1"/>
</dbReference>
<dbReference type="SUPFAM" id="SSF88659">
    <property type="entry name" value="Sigma3 and sigma4 domains of RNA polymerase sigma factors"/>
    <property type="match status" value="1"/>
</dbReference>
<proteinExistence type="inferred from homology"/>
<name>A0A6N8JBJ5_9BACT</name>
<accession>A0A6N8JBJ5</accession>
<dbReference type="Gene3D" id="1.10.1740.10">
    <property type="match status" value="1"/>
</dbReference>
<dbReference type="InterPro" id="IPR014284">
    <property type="entry name" value="RNA_pol_sigma-70_dom"/>
</dbReference>
<dbReference type="InterPro" id="IPR039425">
    <property type="entry name" value="RNA_pol_sigma-70-like"/>
</dbReference>
<dbReference type="GO" id="GO:0016987">
    <property type="term" value="F:sigma factor activity"/>
    <property type="evidence" value="ECO:0007669"/>
    <property type="project" value="UniProtKB-KW"/>
</dbReference>
<dbReference type="PANTHER" id="PTHR43133">
    <property type="entry name" value="RNA POLYMERASE ECF-TYPE SIGMA FACTO"/>
    <property type="match status" value="1"/>
</dbReference>
<dbReference type="InterPro" id="IPR007627">
    <property type="entry name" value="RNA_pol_sigma70_r2"/>
</dbReference>
<dbReference type="RefSeq" id="WP_157300511.1">
    <property type="nucleotide sequence ID" value="NZ_BAAAZB010000006.1"/>
</dbReference>